<name>A0A9P4NEL5_9PEZI</name>
<accession>A0A9P4NEL5</accession>
<protein>
    <recommendedName>
        <fullName evidence="1">SET domain-containing protein</fullName>
    </recommendedName>
</protein>
<dbReference type="Proteomes" id="UP000800235">
    <property type="component" value="Unassembled WGS sequence"/>
</dbReference>
<dbReference type="Gene3D" id="2.170.270.10">
    <property type="entry name" value="SET domain"/>
    <property type="match status" value="1"/>
</dbReference>
<keyword evidence="3" id="KW-1185">Reference proteome</keyword>
<comment type="caution">
    <text evidence="2">The sequence shown here is derived from an EMBL/GenBank/DDBJ whole genome shotgun (WGS) entry which is preliminary data.</text>
</comment>
<feature type="domain" description="SET" evidence="1">
    <location>
        <begin position="1"/>
        <end position="140"/>
    </location>
</feature>
<evidence type="ECO:0000313" key="3">
    <source>
        <dbReference type="Proteomes" id="UP000800235"/>
    </source>
</evidence>
<dbReference type="InterPro" id="IPR001214">
    <property type="entry name" value="SET_dom"/>
</dbReference>
<dbReference type="CDD" id="cd20071">
    <property type="entry name" value="SET_SMYD"/>
    <property type="match status" value="1"/>
</dbReference>
<dbReference type="OrthoDB" id="265717at2759"/>
<reference evidence="2" key="1">
    <citation type="journal article" date="2020" name="Stud. Mycol.">
        <title>101 Dothideomycetes genomes: a test case for predicting lifestyles and emergence of pathogens.</title>
        <authorList>
            <person name="Haridas S."/>
            <person name="Albert R."/>
            <person name="Binder M."/>
            <person name="Bloem J."/>
            <person name="Labutti K."/>
            <person name="Salamov A."/>
            <person name="Andreopoulos B."/>
            <person name="Baker S."/>
            <person name="Barry K."/>
            <person name="Bills G."/>
            <person name="Bluhm B."/>
            <person name="Cannon C."/>
            <person name="Castanera R."/>
            <person name="Culley D."/>
            <person name="Daum C."/>
            <person name="Ezra D."/>
            <person name="Gonzalez J."/>
            <person name="Henrissat B."/>
            <person name="Kuo A."/>
            <person name="Liang C."/>
            <person name="Lipzen A."/>
            <person name="Lutzoni F."/>
            <person name="Magnuson J."/>
            <person name="Mondo S."/>
            <person name="Nolan M."/>
            <person name="Ohm R."/>
            <person name="Pangilinan J."/>
            <person name="Park H.-J."/>
            <person name="Ramirez L."/>
            <person name="Alfaro M."/>
            <person name="Sun H."/>
            <person name="Tritt A."/>
            <person name="Yoshinaga Y."/>
            <person name="Zwiers L.-H."/>
            <person name="Turgeon B."/>
            <person name="Goodwin S."/>
            <person name="Spatafora J."/>
            <person name="Crous P."/>
            <person name="Grigoriev I."/>
        </authorList>
    </citation>
    <scope>NUCLEOTIDE SEQUENCE</scope>
    <source>
        <strain evidence="2">CBS 130266</strain>
    </source>
</reference>
<dbReference type="PROSITE" id="PS50280">
    <property type="entry name" value="SET"/>
    <property type="match status" value="1"/>
</dbReference>
<dbReference type="PANTHER" id="PTHR47332">
    <property type="entry name" value="SET DOMAIN-CONTAINING PROTEIN 5"/>
    <property type="match status" value="1"/>
</dbReference>
<dbReference type="SUPFAM" id="SSF82199">
    <property type="entry name" value="SET domain"/>
    <property type="match status" value="1"/>
</dbReference>
<evidence type="ECO:0000259" key="1">
    <source>
        <dbReference type="PROSITE" id="PS50280"/>
    </source>
</evidence>
<proteinExistence type="predicted"/>
<dbReference type="EMBL" id="MU007134">
    <property type="protein sequence ID" value="KAF2417723.1"/>
    <property type="molecule type" value="Genomic_DNA"/>
</dbReference>
<sequence length="281" mass="30872">MAAMYTVHPTQSEGLGCFANIDISPGTLILSEVPLFSVREPRDDFAVVEAFSELSKPQQDDYLTLYAVDAESQGSDRVNDIFNSNAWQTGSRTSILLNAARFNHSCIPNATLAWNSRLSCVTVYAITTISAGAQIYLCYVRPYQLSATRQLKLSSYGFVCACSACGSDCTVSDNRRARMIVLDAKIRIARRQKWRKDPPREALELVTLLKDEGIISEALGLAYHDASVGWRKMGNIENALDYALKELEICTMCFGDNSSAVDSSSALVAELKLELSLPTKA</sequence>
<dbReference type="PANTHER" id="PTHR47332:SF2">
    <property type="entry name" value="SET-6"/>
    <property type="match status" value="1"/>
</dbReference>
<dbReference type="SMART" id="SM00317">
    <property type="entry name" value="SET"/>
    <property type="match status" value="1"/>
</dbReference>
<gene>
    <name evidence="2" type="ORF">EJ08DRAFT_70040</name>
</gene>
<dbReference type="Pfam" id="PF00856">
    <property type="entry name" value="SET"/>
    <property type="match status" value="1"/>
</dbReference>
<evidence type="ECO:0000313" key="2">
    <source>
        <dbReference type="EMBL" id="KAF2417723.1"/>
    </source>
</evidence>
<dbReference type="AlphaFoldDB" id="A0A9P4NEL5"/>
<dbReference type="InterPro" id="IPR046341">
    <property type="entry name" value="SET_dom_sf"/>
</dbReference>
<organism evidence="2 3">
    <name type="scientific">Tothia fuscella</name>
    <dbReference type="NCBI Taxonomy" id="1048955"/>
    <lineage>
        <taxon>Eukaryota</taxon>
        <taxon>Fungi</taxon>
        <taxon>Dikarya</taxon>
        <taxon>Ascomycota</taxon>
        <taxon>Pezizomycotina</taxon>
        <taxon>Dothideomycetes</taxon>
        <taxon>Pleosporomycetidae</taxon>
        <taxon>Venturiales</taxon>
        <taxon>Cylindrosympodiaceae</taxon>
        <taxon>Tothia</taxon>
    </lineage>
</organism>
<dbReference type="InterPro" id="IPR053185">
    <property type="entry name" value="SET_domain_protein"/>
</dbReference>